<organism evidence="8 9">
    <name type="scientific">Parabacteroides merdae</name>
    <dbReference type="NCBI Taxonomy" id="46503"/>
    <lineage>
        <taxon>Bacteria</taxon>
        <taxon>Pseudomonadati</taxon>
        <taxon>Bacteroidota</taxon>
        <taxon>Bacteroidia</taxon>
        <taxon>Bacteroidales</taxon>
        <taxon>Tannerellaceae</taxon>
        <taxon>Parabacteroides</taxon>
    </lineage>
</organism>
<dbReference type="InterPro" id="IPR025887">
    <property type="entry name" value="Glyco_hydro_31_N_dom"/>
</dbReference>
<dbReference type="InterPro" id="IPR013780">
    <property type="entry name" value="Glyco_hydro_b"/>
</dbReference>
<comment type="similarity">
    <text evidence="1 2">Belongs to the glycosyl hydrolase 31 family.</text>
</comment>
<dbReference type="Gene3D" id="2.60.40.1760">
    <property type="entry name" value="glycosyl hydrolase (family 31)"/>
    <property type="match status" value="1"/>
</dbReference>
<gene>
    <name evidence="8" type="ORF">DXB61_04590</name>
</gene>
<feature type="chain" id="PRO_5044215521" evidence="3">
    <location>
        <begin position="24"/>
        <end position="724"/>
    </location>
</feature>
<evidence type="ECO:0000259" key="6">
    <source>
        <dbReference type="Pfam" id="PF17137"/>
    </source>
</evidence>
<dbReference type="InterPro" id="IPR033403">
    <property type="entry name" value="DUF5110"/>
</dbReference>
<dbReference type="PROSITE" id="PS51257">
    <property type="entry name" value="PROKAR_LIPOPROTEIN"/>
    <property type="match status" value="1"/>
</dbReference>
<keyword evidence="2" id="KW-0378">Hydrolase</keyword>
<dbReference type="InterPro" id="IPR011013">
    <property type="entry name" value="Gal_mutarotase_sf_dom"/>
</dbReference>
<feature type="domain" description="Glycosyl hydrolase family 31 C-terminal" evidence="7">
    <location>
        <begin position="572"/>
        <end position="638"/>
    </location>
</feature>
<dbReference type="PANTHER" id="PTHR43863">
    <property type="entry name" value="HYDROLASE, PUTATIVE (AFU_ORTHOLOGUE AFUA_1G03140)-RELATED"/>
    <property type="match status" value="1"/>
</dbReference>
<keyword evidence="2" id="KW-0326">Glycosidase</keyword>
<dbReference type="SUPFAM" id="SSF51445">
    <property type="entry name" value="(Trans)glycosidases"/>
    <property type="match status" value="1"/>
</dbReference>
<dbReference type="Proteomes" id="UP000261088">
    <property type="component" value="Unassembled WGS sequence"/>
</dbReference>
<dbReference type="Pfam" id="PF21365">
    <property type="entry name" value="Glyco_hydro_31_3rd"/>
    <property type="match status" value="1"/>
</dbReference>
<accession>A0AB37LY38</accession>
<feature type="domain" description="Glycoside hydrolase family 31 TIM barrel" evidence="4">
    <location>
        <begin position="232"/>
        <end position="526"/>
    </location>
</feature>
<dbReference type="Gene3D" id="3.20.20.80">
    <property type="entry name" value="Glycosidases"/>
    <property type="match status" value="1"/>
</dbReference>
<dbReference type="Pfam" id="PF01055">
    <property type="entry name" value="Glyco_hydro_31_2nd"/>
    <property type="match status" value="1"/>
</dbReference>
<comment type="caution">
    <text evidence="8">The sequence shown here is derived from an EMBL/GenBank/DDBJ whole genome shotgun (WGS) entry which is preliminary data.</text>
</comment>
<dbReference type="CDD" id="cd06592">
    <property type="entry name" value="GH31_NET37"/>
    <property type="match status" value="1"/>
</dbReference>
<dbReference type="GO" id="GO:0030246">
    <property type="term" value="F:carbohydrate binding"/>
    <property type="evidence" value="ECO:0007669"/>
    <property type="project" value="InterPro"/>
</dbReference>
<protein>
    <submittedName>
        <fullName evidence="8">DUF5110 domain-containing protein</fullName>
    </submittedName>
</protein>
<proteinExistence type="inferred from homology"/>
<name>A0AB37LY38_9BACT</name>
<dbReference type="CDD" id="cd14752">
    <property type="entry name" value="GH31_N"/>
    <property type="match status" value="1"/>
</dbReference>
<dbReference type="Gene3D" id="2.60.40.1180">
    <property type="entry name" value="Golgi alpha-mannosidase II"/>
    <property type="match status" value="2"/>
</dbReference>
<evidence type="ECO:0000256" key="3">
    <source>
        <dbReference type="SAM" id="SignalP"/>
    </source>
</evidence>
<feature type="domain" description="DUF5110" evidence="6">
    <location>
        <begin position="653"/>
        <end position="695"/>
    </location>
</feature>
<dbReference type="GO" id="GO:0005975">
    <property type="term" value="P:carbohydrate metabolic process"/>
    <property type="evidence" value="ECO:0007669"/>
    <property type="project" value="InterPro"/>
</dbReference>
<evidence type="ECO:0000313" key="8">
    <source>
        <dbReference type="EMBL" id="RGN53438.1"/>
    </source>
</evidence>
<evidence type="ECO:0000259" key="7">
    <source>
        <dbReference type="Pfam" id="PF21365"/>
    </source>
</evidence>
<evidence type="ECO:0000259" key="5">
    <source>
        <dbReference type="Pfam" id="PF13802"/>
    </source>
</evidence>
<evidence type="ECO:0000313" key="9">
    <source>
        <dbReference type="Proteomes" id="UP000261088"/>
    </source>
</evidence>
<dbReference type="InterPro" id="IPR000322">
    <property type="entry name" value="Glyco_hydro_31_TIM"/>
</dbReference>
<dbReference type="InterPro" id="IPR051816">
    <property type="entry name" value="Glycosyl_Hydrolase_31"/>
</dbReference>
<dbReference type="PANTHER" id="PTHR43863:SF2">
    <property type="entry name" value="MALTASE-GLUCOAMYLASE"/>
    <property type="match status" value="1"/>
</dbReference>
<sequence>MIMKMKIMTHFCNCAVLALLSLAACTEIPGDKSKPEWKESASGVWEISVGKPEKLNLLSELGLHPKWDAINAMPKADLPVDRDEIRFEEVDGKTYIRFPLDKGEKIFGLGLNFKTVEQRGRILELHVDHYGGKDNGRTHAPVPFFVSSKGYGAFINSARYIKAYVGTGVRKDTKNPPEVQDRNTDPGWSAQPYSDNLEFLVPAEGVEVVLFAGQDMQDVVRRFNLFNGGGVLPPKWGLGFWHRVPTLFTDRQVQDEIAEFRKRGFPLTVIGLEPGWMSRAYPCTYEWDATRFPEPGKFVNDLLQKHIRTNLWFNPGVSPECEIRDAIEPYTASHTEWNGLIPDYRMPEARRIMLDHFKKHQLDMGVSGYKMDENDGYDNWLWPDVATFPSGTPAEQMRQIYGSLMQRMTTDLYHEKNQRTYGLVRAGNAGTSSFPYVIYNDYYNHRDFITALINSSFIGVLWTPEVRASKTSEEWLRRMQTVCFSPVAMLDAWADGTKPWSFPDVEKQVNEISLLRMRLIPYLYTAFAGYAFEGTPPMRAMNLEPGYAADEQIEKGKLDGTENPYAMVVKREVKDQFMVGENLLVAPLFAGETERKVILPQGRWYDFYTGKLAGEGEVITVSPGLDRIPVYVKDGGIVPLCPPITELDGTKLPLEIRHYGSKPGTFRLYDDDGETYNYEKGEYTYLTITVDVAPDGSKQGKVSVPEGREIWSYNGEYTFRYMTE</sequence>
<dbReference type="SUPFAM" id="SSF74650">
    <property type="entry name" value="Galactose mutarotase-like"/>
    <property type="match status" value="1"/>
</dbReference>
<dbReference type="Pfam" id="PF17137">
    <property type="entry name" value="DUF5110"/>
    <property type="match status" value="1"/>
</dbReference>
<feature type="domain" description="Glycoside hydrolase family 31 N-terminal" evidence="5">
    <location>
        <begin position="91"/>
        <end position="159"/>
    </location>
</feature>
<feature type="signal peptide" evidence="3">
    <location>
        <begin position="1"/>
        <end position="23"/>
    </location>
</feature>
<evidence type="ECO:0000259" key="4">
    <source>
        <dbReference type="Pfam" id="PF01055"/>
    </source>
</evidence>
<dbReference type="AlphaFoldDB" id="A0AB37LY38"/>
<dbReference type="GO" id="GO:0004553">
    <property type="term" value="F:hydrolase activity, hydrolyzing O-glycosyl compounds"/>
    <property type="evidence" value="ECO:0007669"/>
    <property type="project" value="InterPro"/>
</dbReference>
<keyword evidence="3" id="KW-0732">Signal</keyword>
<dbReference type="Pfam" id="PF13802">
    <property type="entry name" value="Gal_mutarotas_2"/>
    <property type="match status" value="1"/>
</dbReference>
<evidence type="ECO:0000256" key="1">
    <source>
        <dbReference type="ARBA" id="ARBA00007806"/>
    </source>
</evidence>
<dbReference type="InterPro" id="IPR048395">
    <property type="entry name" value="Glyco_hydro_31_C"/>
</dbReference>
<dbReference type="EMBL" id="QSUP01000003">
    <property type="protein sequence ID" value="RGN53438.1"/>
    <property type="molecule type" value="Genomic_DNA"/>
</dbReference>
<evidence type="ECO:0000256" key="2">
    <source>
        <dbReference type="RuleBase" id="RU361185"/>
    </source>
</evidence>
<dbReference type="SUPFAM" id="SSF51011">
    <property type="entry name" value="Glycosyl hydrolase domain"/>
    <property type="match status" value="1"/>
</dbReference>
<dbReference type="InterPro" id="IPR017853">
    <property type="entry name" value="GH"/>
</dbReference>
<reference evidence="8 9" key="1">
    <citation type="submission" date="2018-08" db="EMBL/GenBank/DDBJ databases">
        <title>A genome reference for cultivated species of the human gut microbiota.</title>
        <authorList>
            <person name="Zou Y."/>
            <person name="Xue W."/>
            <person name="Luo G."/>
        </authorList>
    </citation>
    <scope>NUCLEOTIDE SEQUENCE [LARGE SCALE GENOMIC DNA]</scope>
    <source>
        <strain evidence="8 9">OM05-11AA</strain>
    </source>
</reference>